<keyword evidence="7" id="KW-1185">Reference proteome</keyword>
<evidence type="ECO:0000256" key="5">
    <source>
        <dbReference type="SAM" id="MobiDB-lite"/>
    </source>
</evidence>
<keyword evidence="3" id="KW-1133">Transmembrane helix</keyword>
<dbReference type="InterPro" id="IPR006311">
    <property type="entry name" value="TAT_signal"/>
</dbReference>
<evidence type="ECO:0000313" key="7">
    <source>
        <dbReference type="Proteomes" id="UP000466535"/>
    </source>
</evidence>
<keyword evidence="2" id="KW-0812">Transmembrane</keyword>
<dbReference type="EMBL" id="WUUT01000004">
    <property type="protein sequence ID" value="MXR52093.1"/>
    <property type="molecule type" value="Genomic_DNA"/>
</dbReference>
<organism evidence="6 7">
    <name type="scientific">Halovenus carboxidivorans</name>
    <dbReference type="NCBI Taxonomy" id="2692199"/>
    <lineage>
        <taxon>Archaea</taxon>
        <taxon>Methanobacteriati</taxon>
        <taxon>Methanobacteriota</taxon>
        <taxon>Stenosarchaea group</taxon>
        <taxon>Halobacteria</taxon>
        <taxon>Halobacteriales</taxon>
        <taxon>Haloarculaceae</taxon>
        <taxon>Halovenus</taxon>
    </lineage>
</organism>
<keyword evidence="4" id="KW-0472">Membrane</keyword>
<evidence type="ECO:0000256" key="3">
    <source>
        <dbReference type="ARBA" id="ARBA00022989"/>
    </source>
</evidence>
<dbReference type="RefSeq" id="WP_159764234.1">
    <property type="nucleotide sequence ID" value="NZ_WUUT01000004.1"/>
</dbReference>
<evidence type="ECO:0000256" key="1">
    <source>
        <dbReference type="ARBA" id="ARBA00004141"/>
    </source>
</evidence>
<dbReference type="PROSITE" id="PS51318">
    <property type="entry name" value="TAT"/>
    <property type="match status" value="1"/>
</dbReference>
<dbReference type="Pfam" id="PF05277">
    <property type="entry name" value="DUF726"/>
    <property type="match status" value="1"/>
</dbReference>
<dbReference type="Gene3D" id="3.40.50.1820">
    <property type="entry name" value="alpha/beta hydrolase"/>
    <property type="match status" value="1"/>
</dbReference>
<dbReference type="Proteomes" id="UP000466535">
    <property type="component" value="Unassembled WGS sequence"/>
</dbReference>
<feature type="region of interest" description="Disordered" evidence="5">
    <location>
        <begin position="58"/>
        <end position="89"/>
    </location>
</feature>
<dbReference type="AlphaFoldDB" id="A0A6B0T947"/>
<name>A0A6B0T947_9EURY</name>
<feature type="region of interest" description="Disordered" evidence="5">
    <location>
        <begin position="1"/>
        <end position="31"/>
    </location>
</feature>
<reference evidence="6 7" key="1">
    <citation type="submission" date="2019-12" db="EMBL/GenBank/DDBJ databases">
        <title>Isolation and characterization of three novel carbon monoxide-oxidizing members of Halobacteria from salione crusts and soils.</title>
        <authorList>
            <person name="Myers M.R."/>
            <person name="King G.M."/>
        </authorList>
    </citation>
    <scope>NUCLEOTIDE SEQUENCE [LARGE SCALE GENOMIC DNA]</scope>
    <source>
        <strain evidence="6 7">WSH3</strain>
    </source>
</reference>
<proteinExistence type="predicted"/>
<dbReference type="OrthoDB" id="11236at2157"/>
<evidence type="ECO:0000313" key="6">
    <source>
        <dbReference type="EMBL" id="MXR52093.1"/>
    </source>
</evidence>
<gene>
    <name evidence="6" type="ORF">GRX03_10840</name>
</gene>
<dbReference type="GO" id="GO:0016020">
    <property type="term" value="C:membrane"/>
    <property type="evidence" value="ECO:0007669"/>
    <property type="project" value="UniProtKB-SubCell"/>
</dbReference>
<sequence length="329" mass="35856">MAPTGPSQWGNRTAGRPAETDQEETAGGRFGRRSFLRRSAVAAVSCGTLVGASGTAAAGGLTDGEGEKAAAPSDYQRVSTRDHFDSDGNLINGETAYSYDVEGSLPDSWGEETLTLLIHGFKSSDEDDDDIDSGYECQLALEANGYTGDTAVFTWDADKGDSLDLGWADGKTIAEKNGRKLANFTQWYTNTYGVDIRWIAHSLGARVVLFALQSLTEDYDQANAVESVSLLGAAVEEDDVSTDAGWFDSEYGQYIEYAAEQCDNFYDDGDEVLEWIYETREFEDAAGEKGCDGPEPANYTDHDVGDIVPTHYDYYIRDVGCIPQVVEKW</sequence>
<evidence type="ECO:0000256" key="4">
    <source>
        <dbReference type="ARBA" id="ARBA00023136"/>
    </source>
</evidence>
<accession>A0A6B0T947</accession>
<dbReference type="InterPro" id="IPR007941">
    <property type="entry name" value="DUF726"/>
</dbReference>
<dbReference type="SUPFAM" id="SSF53474">
    <property type="entry name" value="alpha/beta-Hydrolases"/>
    <property type="match status" value="1"/>
</dbReference>
<protein>
    <submittedName>
        <fullName evidence="6">DUF726 domain-containing protein</fullName>
    </submittedName>
</protein>
<dbReference type="InterPro" id="IPR029058">
    <property type="entry name" value="AB_hydrolase_fold"/>
</dbReference>
<comment type="caution">
    <text evidence="6">The sequence shown here is derived from an EMBL/GenBank/DDBJ whole genome shotgun (WGS) entry which is preliminary data.</text>
</comment>
<feature type="compositionally biased region" description="Polar residues" evidence="5">
    <location>
        <begin position="1"/>
        <end position="11"/>
    </location>
</feature>
<evidence type="ECO:0000256" key="2">
    <source>
        <dbReference type="ARBA" id="ARBA00022692"/>
    </source>
</evidence>
<comment type="subcellular location">
    <subcellularLocation>
        <location evidence="1">Membrane</location>
        <topology evidence="1">Multi-pass membrane protein</topology>
    </subcellularLocation>
</comment>